<comment type="caution">
    <text evidence="2">The sequence shown here is derived from an EMBL/GenBank/DDBJ whole genome shotgun (WGS) entry which is preliminary data.</text>
</comment>
<dbReference type="Proteomes" id="UP000285776">
    <property type="component" value="Unassembled WGS sequence"/>
</dbReference>
<gene>
    <name evidence="2" type="ORF">DWV53_01845</name>
</gene>
<organism evidence="2 3">
    <name type="scientific">Segatella copri</name>
    <dbReference type="NCBI Taxonomy" id="165179"/>
    <lineage>
        <taxon>Bacteria</taxon>
        <taxon>Pseudomonadati</taxon>
        <taxon>Bacteroidota</taxon>
        <taxon>Bacteroidia</taxon>
        <taxon>Bacteroidales</taxon>
        <taxon>Prevotellaceae</taxon>
        <taxon>Segatella</taxon>
    </lineage>
</organism>
<sequence>MKKILMILAAILALGSLTAKAQMRSGVDTLTLDQVKYRITYDTKQVNDTTEILYIYRKAQMRLDIGSNITHFYNQSKEQWEQQVLQMILSGDVIDLRKAEPVKCMDFEFLKNYPKNGQTLFQESWALRTYHCIEKAETPDWQLIPDSTTTIIGYHCQLAKTNFKGRTWLAWYAEDIPVSEGPWKLCGLPGLILRAYDAQQQFYLNAIGLEDLKGKETLKYAKPEEAEKVSQSDLTKIKLRDDGSEMLRYEKWTDENGRPIKPKARKLVFNPIER</sequence>
<protein>
    <submittedName>
        <fullName evidence="2">GLPGLI family protein</fullName>
    </submittedName>
</protein>
<proteinExistence type="predicted"/>
<evidence type="ECO:0000313" key="2">
    <source>
        <dbReference type="EMBL" id="RGW82161.1"/>
    </source>
</evidence>
<name>A0AA92UD83_9BACT</name>
<accession>A0AA92UD83</accession>
<dbReference type="NCBIfam" id="TIGR01200">
    <property type="entry name" value="GLPGLI"/>
    <property type="match status" value="1"/>
</dbReference>
<evidence type="ECO:0000313" key="3">
    <source>
        <dbReference type="Proteomes" id="UP000285776"/>
    </source>
</evidence>
<dbReference type="Pfam" id="PF09697">
    <property type="entry name" value="Porph_ging"/>
    <property type="match status" value="1"/>
</dbReference>
<dbReference type="EMBL" id="QSAV01000004">
    <property type="protein sequence ID" value="RGW82161.1"/>
    <property type="molecule type" value="Genomic_DNA"/>
</dbReference>
<dbReference type="RefSeq" id="WP_118151275.1">
    <property type="nucleotide sequence ID" value="NZ_QSAV01000004.1"/>
</dbReference>
<feature type="signal peptide" evidence="1">
    <location>
        <begin position="1"/>
        <end position="21"/>
    </location>
</feature>
<evidence type="ECO:0000256" key="1">
    <source>
        <dbReference type="SAM" id="SignalP"/>
    </source>
</evidence>
<keyword evidence="1" id="KW-0732">Signal</keyword>
<reference evidence="2 3" key="1">
    <citation type="submission" date="2018-08" db="EMBL/GenBank/DDBJ databases">
        <title>A genome reference for cultivated species of the human gut microbiota.</title>
        <authorList>
            <person name="Zou Y."/>
            <person name="Xue W."/>
            <person name="Luo G."/>
        </authorList>
    </citation>
    <scope>NUCLEOTIDE SEQUENCE [LARGE SCALE GENOMIC DNA]</scope>
    <source>
        <strain evidence="2 3">AF10-17</strain>
    </source>
</reference>
<dbReference type="InterPro" id="IPR005901">
    <property type="entry name" value="GLPGLI"/>
</dbReference>
<feature type="chain" id="PRO_5041658801" evidence="1">
    <location>
        <begin position="22"/>
        <end position="274"/>
    </location>
</feature>
<dbReference type="AlphaFoldDB" id="A0AA92UD83"/>